<keyword evidence="3 6" id="KW-1133">Transmembrane helix</keyword>
<evidence type="ECO:0000256" key="5">
    <source>
        <dbReference type="SAM" id="MobiDB-lite"/>
    </source>
</evidence>
<evidence type="ECO:0000256" key="3">
    <source>
        <dbReference type="ARBA" id="ARBA00022989"/>
    </source>
</evidence>
<keyword evidence="4 6" id="KW-0472">Membrane</keyword>
<dbReference type="Gene3D" id="1.20.1720.10">
    <property type="entry name" value="Multidrug resistance protein D"/>
    <property type="match status" value="1"/>
</dbReference>
<feature type="non-terminal residue" evidence="8">
    <location>
        <position position="368"/>
    </location>
</feature>
<keyword evidence="2 6" id="KW-0812">Transmembrane</keyword>
<feature type="region of interest" description="Disordered" evidence="5">
    <location>
        <begin position="1"/>
        <end position="35"/>
    </location>
</feature>
<dbReference type="InterPro" id="IPR036259">
    <property type="entry name" value="MFS_trans_sf"/>
</dbReference>
<dbReference type="EMBL" id="AUZZ01004707">
    <property type="protein sequence ID" value="EQD52222.1"/>
    <property type="molecule type" value="Genomic_DNA"/>
</dbReference>
<feature type="transmembrane region" description="Helical" evidence="6">
    <location>
        <begin position="140"/>
        <end position="160"/>
    </location>
</feature>
<dbReference type="InterPro" id="IPR011701">
    <property type="entry name" value="MFS"/>
</dbReference>
<dbReference type="PROSITE" id="PS50850">
    <property type="entry name" value="MFS"/>
    <property type="match status" value="1"/>
</dbReference>
<dbReference type="AlphaFoldDB" id="T1A5H4"/>
<organism evidence="8">
    <name type="scientific">mine drainage metagenome</name>
    <dbReference type="NCBI Taxonomy" id="410659"/>
    <lineage>
        <taxon>unclassified sequences</taxon>
        <taxon>metagenomes</taxon>
        <taxon>ecological metagenomes</taxon>
    </lineage>
</organism>
<dbReference type="Pfam" id="PF07690">
    <property type="entry name" value="MFS_1"/>
    <property type="match status" value="1"/>
</dbReference>
<feature type="transmembrane region" description="Helical" evidence="6">
    <location>
        <begin position="180"/>
        <end position="198"/>
    </location>
</feature>
<dbReference type="SUPFAM" id="SSF103473">
    <property type="entry name" value="MFS general substrate transporter"/>
    <property type="match status" value="1"/>
</dbReference>
<dbReference type="GO" id="GO:0022857">
    <property type="term" value="F:transmembrane transporter activity"/>
    <property type="evidence" value="ECO:0007669"/>
    <property type="project" value="InterPro"/>
</dbReference>
<evidence type="ECO:0000313" key="8">
    <source>
        <dbReference type="EMBL" id="EQD52222.1"/>
    </source>
</evidence>
<name>T1A5H4_9ZZZZ</name>
<gene>
    <name evidence="8" type="ORF">B2A_06634</name>
</gene>
<feature type="transmembrane region" description="Helical" evidence="6">
    <location>
        <begin position="294"/>
        <end position="315"/>
    </location>
</feature>
<evidence type="ECO:0000256" key="4">
    <source>
        <dbReference type="ARBA" id="ARBA00023136"/>
    </source>
</evidence>
<comment type="caution">
    <text evidence="8">The sequence shown here is derived from an EMBL/GenBank/DDBJ whole genome shotgun (WGS) entry which is preliminary data.</text>
</comment>
<proteinExistence type="predicted"/>
<dbReference type="InterPro" id="IPR020846">
    <property type="entry name" value="MFS_dom"/>
</dbReference>
<dbReference type="PANTHER" id="PTHR23501:SF1">
    <property type="entry name" value="TRANSPORT PROTEIN HSRA-RELATED"/>
    <property type="match status" value="1"/>
</dbReference>
<evidence type="ECO:0000259" key="7">
    <source>
        <dbReference type="PROSITE" id="PS50850"/>
    </source>
</evidence>
<reference evidence="8" key="2">
    <citation type="journal article" date="2014" name="ISME J.">
        <title>Microbial stratification in low pH oxic and suboxic macroscopic growths along an acid mine drainage.</title>
        <authorList>
            <person name="Mendez-Garcia C."/>
            <person name="Mesa V."/>
            <person name="Sprenger R.R."/>
            <person name="Richter M."/>
            <person name="Diez M.S."/>
            <person name="Solano J."/>
            <person name="Bargiela R."/>
            <person name="Golyshina O.V."/>
            <person name="Manteca A."/>
            <person name="Ramos J.L."/>
            <person name="Gallego J.R."/>
            <person name="Llorente I."/>
            <person name="Martins Dos Santos V.A."/>
            <person name="Jensen O.N."/>
            <person name="Pelaez A.I."/>
            <person name="Sanchez J."/>
            <person name="Ferrer M."/>
        </authorList>
    </citation>
    <scope>NUCLEOTIDE SEQUENCE</scope>
</reference>
<dbReference type="PANTHER" id="PTHR23501">
    <property type="entry name" value="MAJOR FACILITATOR SUPERFAMILY"/>
    <property type="match status" value="1"/>
</dbReference>
<accession>T1A5H4</accession>
<evidence type="ECO:0000256" key="1">
    <source>
        <dbReference type="ARBA" id="ARBA00004141"/>
    </source>
</evidence>
<feature type="domain" description="Major facilitator superfamily (MFS) profile" evidence="7">
    <location>
        <begin position="140"/>
        <end position="368"/>
    </location>
</feature>
<feature type="transmembrane region" description="Helical" evidence="6">
    <location>
        <begin position="264"/>
        <end position="282"/>
    </location>
</feature>
<dbReference type="GO" id="GO:0005886">
    <property type="term" value="C:plasma membrane"/>
    <property type="evidence" value="ECO:0007669"/>
    <property type="project" value="TreeGrafter"/>
</dbReference>
<reference evidence="8" key="1">
    <citation type="submission" date="2013-08" db="EMBL/GenBank/DDBJ databases">
        <authorList>
            <person name="Mendez C."/>
            <person name="Richter M."/>
            <person name="Ferrer M."/>
            <person name="Sanchez J."/>
        </authorList>
    </citation>
    <scope>NUCLEOTIDE SEQUENCE</scope>
</reference>
<feature type="transmembrane region" description="Helical" evidence="6">
    <location>
        <begin position="231"/>
        <end position="252"/>
    </location>
</feature>
<feature type="transmembrane region" description="Helical" evidence="6">
    <location>
        <begin position="205"/>
        <end position="225"/>
    </location>
</feature>
<evidence type="ECO:0000256" key="6">
    <source>
        <dbReference type="SAM" id="Phobius"/>
    </source>
</evidence>
<feature type="transmembrane region" description="Helical" evidence="6">
    <location>
        <begin position="327"/>
        <end position="347"/>
    </location>
</feature>
<evidence type="ECO:0000256" key="2">
    <source>
        <dbReference type="ARBA" id="ARBA00022692"/>
    </source>
</evidence>
<protein>
    <submittedName>
        <fullName evidence="8">Major facilitator superfamily MFS_1</fullName>
    </submittedName>
</protein>
<comment type="subcellular location">
    <subcellularLocation>
        <location evidence="1">Membrane</location>
        <topology evidence="1">Multi-pass membrane protein</topology>
    </subcellularLocation>
</comment>
<sequence length="368" mass="38781">MGTADGQDSRASSRVPQVGRPFWRRPERLADPAAAGGPLSGLEAWLDGRLRSAPTASRSHIGNRTIGRDTPRLIRRAVFRSGHFPASPLYPARMGAQASTRSPRHGRGLGALEAAPAGYTWVMPGWNELTAALRRLSMQIALIVASAMFMQNLDSTIIVTALPAMAHSFATTESRVSEGITGYALAAAICIPSSAWLADRIGTRTLFCGAIVLFTLASMACGLSRDFPAFIAARLVQGGSAAMMSPVGRLIVLRNTAKHEMMSTLSALVWPALLAPVIGPALGGFITEALNWRWIFYVNVPIGVLAMGLVLALIPNHKENERTAFDIRGFLLLALAVGCLSAGLDLLGGKHIEASLAIGLLAAAGAAG</sequence>